<feature type="region of interest" description="Disordered" evidence="1">
    <location>
        <begin position="21"/>
        <end position="54"/>
    </location>
</feature>
<reference evidence="4" key="3">
    <citation type="journal article" date="2020" name="Plant Biotechnol. J.">
        <title>The pomegranate (Punica granatum L.) draft genome dissects genetic divergence between soft- and hard-seeded cultivars.</title>
        <authorList>
            <person name="Luo X."/>
            <person name="Li H."/>
            <person name="Wu Z."/>
            <person name="Yao W."/>
            <person name="Zhao P."/>
            <person name="Cao D."/>
            <person name="Yu H."/>
            <person name="Li K."/>
            <person name="Poudel K."/>
            <person name="Zhao D."/>
            <person name="Zhang F."/>
            <person name="Xia X."/>
            <person name="Chen L."/>
            <person name="Wang Q."/>
            <person name="Jing D."/>
            <person name="Cao S."/>
        </authorList>
    </citation>
    <scope>NUCLEOTIDE SEQUENCE [LARGE SCALE GENOMIC DNA]</scope>
</reference>
<feature type="region of interest" description="Disordered" evidence="1">
    <location>
        <begin position="93"/>
        <end position="115"/>
    </location>
</feature>
<evidence type="ECO:0000313" key="5">
    <source>
        <dbReference type="RefSeq" id="XP_031373955.1"/>
    </source>
</evidence>
<dbReference type="PANTHER" id="PTHR33699:SF2">
    <property type="entry name" value="PATHOGENIC TYPE III EFFECTOR AVIRULENCE FACTOR AVR AVRRPT-CLEAVAGE: CLEAVAGE SITE PROTEIN-RELATED"/>
    <property type="match status" value="1"/>
</dbReference>
<accession>A0A218XDB5</accession>
<gene>
    <name evidence="5" type="primary">LOC116188622</name>
    <name evidence="2" type="ORF">CDL15_Pgr005334</name>
</gene>
<feature type="compositionally biased region" description="Basic and acidic residues" evidence="1">
    <location>
        <begin position="32"/>
        <end position="43"/>
    </location>
</feature>
<dbReference type="GeneID" id="116188622"/>
<reference evidence="3" key="1">
    <citation type="journal article" date="2017" name="Plant J.">
        <title>The pomegranate (Punica granatum L.) genome and the genomics of punicalagin biosynthesis.</title>
        <authorList>
            <person name="Qin G."/>
            <person name="Xu C."/>
            <person name="Ming R."/>
            <person name="Tang H."/>
            <person name="Guyot R."/>
            <person name="Kramer E.M."/>
            <person name="Hu Y."/>
            <person name="Yi X."/>
            <person name="Qi Y."/>
            <person name="Xu X."/>
            <person name="Gao Z."/>
            <person name="Pan H."/>
            <person name="Jian J."/>
            <person name="Tian Y."/>
            <person name="Yue Z."/>
            <person name="Xu Y."/>
        </authorList>
    </citation>
    <scope>NUCLEOTIDE SEQUENCE [LARGE SCALE GENOMIC DNA]</scope>
    <source>
        <strain evidence="3">cv. Dabenzi</strain>
    </source>
</reference>
<reference evidence="2" key="2">
    <citation type="submission" date="2017-06" db="EMBL/GenBank/DDBJ databases">
        <title>The pomegranate genome and the genomics of punicalagin biosynthesis.</title>
        <authorList>
            <person name="Xu C."/>
        </authorList>
    </citation>
    <scope>NUCLEOTIDE SEQUENCE [LARGE SCALE GENOMIC DNA]</scope>
    <source>
        <tissue evidence="2">Fresh leaf</tissue>
    </source>
</reference>
<organism evidence="2 3">
    <name type="scientific">Punica granatum</name>
    <name type="common">Pomegranate</name>
    <dbReference type="NCBI Taxonomy" id="22663"/>
    <lineage>
        <taxon>Eukaryota</taxon>
        <taxon>Viridiplantae</taxon>
        <taxon>Streptophyta</taxon>
        <taxon>Embryophyta</taxon>
        <taxon>Tracheophyta</taxon>
        <taxon>Spermatophyta</taxon>
        <taxon>Magnoliopsida</taxon>
        <taxon>eudicotyledons</taxon>
        <taxon>Gunneridae</taxon>
        <taxon>Pentapetalae</taxon>
        <taxon>rosids</taxon>
        <taxon>malvids</taxon>
        <taxon>Myrtales</taxon>
        <taxon>Lythraceae</taxon>
        <taxon>Punica</taxon>
    </lineage>
</organism>
<dbReference type="PANTHER" id="PTHR33699">
    <property type="entry name" value="EXPRESSED PROTEIN"/>
    <property type="match status" value="1"/>
</dbReference>
<evidence type="ECO:0000313" key="4">
    <source>
        <dbReference type="Proteomes" id="UP000515151"/>
    </source>
</evidence>
<evidence type="ECO:0000256" key="1">
    <source>
        <dbReference type="SAM" id="MobiDB-lite"/>
    </source>
</evidence>
<reference evidence="5" key="4">
    <citation type="submission" date="2025-04" db="UniProtKB">
        <authorList>
            <consortium name="RefSeq"/>
        </authorList>
    </citation>
    <scope>IDENTIFICATION</scope>
    <source>
        <tissue evidence="5">Leaf</tissue>
    </source>
</reference>
<keyword evidence="4" id="KW-1185">Reference proteome</keyword>
<dbReference type="OrthoDB" id="755325at2759"/>
<sequence>MSRSSRMRGSWRWDSCEDVPLNKSFESASGDEVARPSEGKADDLNESGDNGISKDDVYENVAVIVVSSRRIIKGPDTEEAKKKSLWVKEYLEEETAASPNPNPNPNPRIMRSSAAPKPVDEDLYKIPPELLFSKPKKKITGLCFSCLLPACDF</sequence>
<dbReference type="AlphaFoldDB" id="A0A218XDB5"/>
<dbReference type="RefSeq" id="XP_031373955.1">
    <property type="nucleotide sequence ID" value="XM_031518095.1"/>
</dbReference>
<dbReference type="Proteomes" id="UP000197138">
    <property type="component" value="Unassembled WGS sequence"/>
</dbReference>
<proteinExistence type="predicted"/>
<evidence type="ECO:0000313" key="3">
    <source>
        <dbReference type="Proteomes" id="UP000197138"/>
    </source>
</evidence>
<dbReference type="EMBL" id="MTKT01001941">
    <property type="protein sequence ID" value="OWM82934.1"/>
    <property type="molecule type" value="Genomic_DNA"/>
</dbReference>
<dbReference type="Proteomes" id="UP000515151">
    <property type="component" value="Chromosome 8"/>
</dbReference>
<name>A0A218XDB5_PUNGR</name>
<evidence type="ECO:0000313" key="2">
    <source>
        <dbReference type="EMBL" id="OWM82934.1"/>
    </source>
</evidence>
<protein>
    <submittedName>
        <fullName evidence="5">Uncharacterized protein LOC116188622</fullName>
    </submittedName>
</protein>